<feature type="domain" description="SusD-like N-terminal" evidence="7">
    <location>
        <begin position="99"/>
        <end position="197"/>
    </location>
</feature>
<dbReference type="InterPro" id="IPR012944">
    <property type="entry name" value="SusD_RagB_dom"/>
</dbReference>
<reference evidence="8" key="1">
    <citation type="journal article" date="2020" name="J. ISSAAS">
        <title>Lactobacilli and other gastrointestinal microbiota of Peromyscus leucopus, reservoir host for agents of Lyme disease and other zoonoses in North America.</title>
        <authorList>
            <person name="Milovic A."/>
            <person name="Bassam K."/>
            <person name="Shao H."/>
            <person name="Chatzistamou I."/>
            <person name="Tufts D.M."/>
            <person name="Diuk-Wasser M."/>
            <person name="Barbour A.G."/>
        </authorList>
    </citation>
    <scope>NUCLEOTIDE SEQUENCE</scope>
    <source>
        <strain evidence="8">LL70</strain>
    </source>
</reference>
<dbReference type="GO" id="GO:0009279">
    <property type="term" value="C:cell outer membrane"/>
    <property type="evidence" value="ECO:0007669"/>
    <property type="project" value="UniProtKB-SubCell"/>
</dbReference>
<dbReference type="EMBL" id="MN990733">
    <property type="protein sequence ID" value="QIM09963.1"/>
    <property type="molecule type" value="Genomic_DNA"/>
</dbReference>
<accession>A0A6G8F116</accession>
<proteinExistence type="inferred from homology"/>
<keyword evidence="4" id="KW-0472">Membrane</keyword>
<comment type="subcellular location">
    <subcellularLocation>
        <location evidence="1">Cell outer membrane</location>
    </subcellularLocation>
</comment>
<evidence type="ECO:0000259" key="7">
    <source>
        <dbReference type="Pfam" id="PF14322"/>
    </source>
</evidence>
<protein>
    <submittedName>
        <fullName evidence="8">Membrane protein</fullName>
    </submittedName>
</protein>
<dbReference type="InterPro" id="IPR033985">
    <property type="entry name" value="SusD-like_N"/>
</dbReference>
<evidence type="ECO:0000256" key="4">
    <source>
        <dbReference type="ARBA" id="ARBA00023136"/>
    </source>
</evidence>
<dbReference type="Pfam" id="PF14322">
    <property type="entry name" value="SusD-like_3"/>
    <property type="match status" value="1"/>
</dbReference>
<evidence type="ECO:0000256" key="2">
    <source>
        <dbReference type="ARBA" id="ARBA00006275"/>
    </source>
</evidence>
<gene>
    <name evidence="8" type="ORF">Prevot485_0620</name>
</gene>
<dbReference type="Pfam" id="PF07980">
    <property type="entry name" value="SusD_RagB"/>
    <property type="match status" value="1"/>
</dbReference>
<dbReference type="PROSITE" id="PS51257">
    <property type="entry name" value="PROKAR_LIPOPROTEIN"/>
    <property type="match status" value="1"/>
</dbReference>
<sequence>MKKIFSILLASVAMSSCVDTVILPDNKILDEDYWQKKNEVDAVVAAAYSQLRDQVFMRSIVVWGDFRSDELNLSATLPPSATYKDDLEAIYSLNILPSNTFTSWAPLYSAINYCNLVLEKAEGVVAVDPDYTYGDYETNRSQVLALRALCYFTLVKVFRDVPVTPGAYMESSADQNAEQKAPAEVLQMCIDDLLAAEPNAPSNNAFSSAETSIDWRNRGLFNKDGINALLADIYLWRASVNHDVNDYQKCVEACDKVIAAKKNAHVLRPMEQEQDYYLASVATYYTSVFGSANSEESIFELQFSSSQTTSNAGLCQMYRAYRLNSQNNGYFMTTSNYAVPNSSRTSPNIFKNNVDQRLYESSYNAGGQFDEYRVRKFVAEESTPLGQADGGINSRIGDFYQNWIFYRLTDVMLMKAEALVQLDRLEDAFNLVKAVNDRALPTDVADNMRLNFNTYRDDMEKLVLQERARELCFEGKRWFDLMRYNYRHMEGVDYTRKLADMTSYPQNYNDFLELALSKYSSTAAMKAKMPTEPYLYMPINEDEVDLNTNLRQNPVYFSTSTY</sequence>
<evidence type="ECO:0000256" key="3">
    <source>
        <dbReference type="ARBA" id="ARBA00022729"/>
    </source>
</evidence>
<evidence type="ECO:0000313" key="8">
    <source>
        <dbReference type="EMBL" id="QIM09963.1"/>
    </source>
</evidence>
<name>A0A6G8F116_9BACT</name>
<comment type="similarity">
    <text evidence="2">Belongs to the SusD family.</text>
</comment>
<evidence type="ECO:0000259" key="6">
    <source>
        <dbReference type="Pfam" id="PF07980"/>
    </source>
</evidence>
<organism evidence="8">
    <name type="scientific">uncultured Prevotella sp</name>
    <dbReference type="NCBI Taxonomy" id="159272"/>
    <lineage>
        <taxon>Bacteria</taxon>
        <taxon>Pseudomonadati</taxon>
        <taxon>Bacteroidota</taxon>
        <taxon>Bacteroidia</taxon>
        <taxon>Bacteroidales</taxon>
        <taxon>Prevotellaceae</taxon>
        <taxon>Prevotella</taxon>
        <taxon>environmental samples</taxon>
    </lineage>
</organism>
<dbReference type="InterPro" id="IPR011990">
    <property type="entry name" value="TPR-like_helical_dom_sf"/>
</dbReference>
<keyword evidence="3" id="KW-0732">Signal</keyword>
<dbReference type="SUPFAM" id="SSF48452">
    <property type="entry name" value="TPR-like"/>
    <property type="match status" value="1"/>
</dbReference>
<keyword evidence="5" id="KW-0998">Cell outer membrane</keyword>
<dbReference type="CDD" id="cd08977">
    <property type="entry name" value="SusD"/>
    <property type="match status" value="1"/>
</dbReference>
<feature type="domain" description="RagB/SusD" evidence="6">
    <location>
        <begin position="368"/>
        <end position="556"/>
    </location>
</feature>
<evidence type="ECO:0000256" key="1">
    <source>
        <dbReference type="ARBA" id="ARBA00004442"/>
    </source>
</evidence>
<evidence type="ECO:0000256" key="5">
    <source>
        <dbReference type="ARBA" id="ARBA00023237"/>
    </source>
</evidence>
<dbReference type="AlphaFoldDB" id="A0A6G8F116"/>
<dbReference type="Gene3D" id="1.25.40.390">
    <property type="match status" value="1"/>
</dbReference>